<evidence type="ECO:0000256" key="2">
    <source>
        <dbReference type="PROSITE-ProRule" id="PRU00285"/>
    </source>
</evidence>
<dbReference type="CDD" id="cd06464">
    <property type="entry name" value="ACD_sHsps-like"/>
    <property type="match status" value="1"/>
</dbReference>
<dbReference type="RefSeq" id="XP_007768211.1">
    <property type="nucleotide sequence ID" value="XM_007770021.1"/>
</dbReference>
<dbReference type="OMA" id="MSLARQF"/>
<dbReference type="PROSITE" id="PS01031">
    <property type="entry name" value="SHSP"/>
    <property type="match status" value="1"/>
</dbReference>
<dbReference type="GeneID" id="19207738"/>
<evidence type="ECO:0000259" key="5">
    <source>
        <dbReference type="PROSITE" id="PS01031"/>
    </source>
</evidence>
<organism evidence="6 7">
    <name type="scientific">Coniophora puteana (strain RWD-64-598)</name>
    <name type="common">Brown rot fungus</name>
    <dbReference type="NCBI Taxonomy" id="741705"/>
    <lineage>
        <taxon>Eukaryota</taxon>
        <taxon>Fungi</taxon>
        <taxon>Dikarya</taxon>
        <taxon>Basidiomycota</taxon>
        <taxon>Agaricomycotina</taxon>
        <taxon>Agaricomycetes</taxon>
        <taxon>Agaricomycetidae</taxon>
        <taxon>Boletales</taxon>
        <taxon>Coniophorineae</taxon>
        <taxon>Coniophoraceae</taxon>
        <taxon>Coniophora</taxon>
    </lineage>
</organism>
<evidence type="ECO:0000256" key="1">
    <source>
        <dbReference type="ARBA" id="ARBA00023016"/>
    </source>
</evidence>
<feature type="domain" description="SHSP" evidence="5">
    <location>
        <begin position="43"/>
        <end position="195"/>
    </location>
</feature>
<dbReference type="SUPFAM" id="SSF49764">
    <property type="entry name" value="HSP20-like chaperones"/>
    <property type="match status" value="1"/>
</dbReference>
<evidence type="ECO:0000313" key="6">
    <source>
        <dbReference type="EMBL" id="EIW80966.1"/>
    </source>
</evidence>
<dbReference type="EMBL" id="JH711578">
    <property type="protein sequence ID" value="EIW80966.1"/>
    <property type="molecule type" value="Genomic_DNA"/>
</dbReference>
<accession>A0A5M3MPI5</accession>
<sequence>MSIARQLFREFRPFFQMLEQPLGRAPASLNSHRYSLFDDPFIGSFQTSRPALDVTEEGSNYIVEAELPGVKKEDLNVRIGGDGRSVTIEGKVFSRRSGGDFDPNGNDNISQTNTSDSSASLEADVNAGAVQKSDPSTTELASERASSISSSTFSRTVWLPQMVDSSKVSAKLDHGVLTLTIPKVEDKAHTTIKIE</sequence>
<dbReference type="InterPro" id="IPR002068">
    <property type="entry name" value="A-crystallin/Hsp20_dom"/>
</dbReference>
<dbReference type="AlphaFoldDB" id="A0A5M3MPI5"/>
<name>A0A5M3MPI5_CONPW</name>
<feature type="compositionally biased region" description="Polar residues" evidence="4">
    <location>
        <begin position="105"/>
        <end position="120"/>
    </location>
</feature>
<dbReference type="Proteomes" id="UP000053558">
    <property type="component" value="Unassembled WGS sequence"/>
</dbReference>
<dbReference type="Gene3D" id="2.60.40.790">
    <property type="match status" value="1"/>
</dbReference>
<reference evidence="7" key="1">
    <citation type="journal article" date="2012" name="Science">
        <title>The Paleozoic origin of enzymatic lignin decomposition reconstructed from 31 fungal genomes.</title>
        <authorList>
            <person name="Floudas D."/>
            <person name="Binder M."/>
            <person name="Riley R."/>
            <person name="Barry K."/>
            <person name="Blanchette R.A."/>
            <person name="Henrissat B."/>
            <person name="Martinez A.T."/>
            <person name="Otillar R."/>
            <person name="Spatafora J.W."/>
            <person name="Yadav J.S."/>
            <person name="Aerts A."/>
            <person name="Benoit I."/>
            <person name="Boyd A."/>
            <person name="Carlson A."/>
            <person name="Copeland A."/>
            <person name="Coutinho P.M."/>
            <person name="de Vries R.P."/>
            <person name="Ferreira P."/>
            <person name="Findley K."/>
            <person name="Foster B."/>
            <person name="Gaskell J."/>
            <person name="Glotzer D."/>
            <person name="Gorecki P."/>
            <person name="Heitman J."/>
            <person name="Hesse C."/>
            <person name="Hori C."/>
            <person name="Igarashi K."/>
            <person name="Jurgens J.A."/>
            <person name="Kallen N."/>
            <person name="Kersten P."/>
            <person name="Kohler A."/>
            <person name="Kuees U."/>
            <person name="Kumar T.K.A."/>
            <person name="Kuo A."/>
            <person name="LaButti K."/>
            <person name="Larrondo L.F."/>
            <person name="Lindquist E."/>
            <person name="Ling A."/>
            <person name="Lombard V."/>
            <person name="Lucas S."/>
            <person name="Lundell T."/>
            <person name="Martin R."/>
            <person name="McLaughlin D.J."/>
            <person name="Morgenstern I."/>
            <person name="Morin E."/>
            <person name="Murat C."/>
            <person name="Nagy L.G."/>
            <person name="Nolan M."/>
            <person name="Ohm R.A."/>
            <person name="Patyshakuliyeva A."/>
            <person name="Rokas A."/>
            <person name="Ruiz-Duenas F.J."/>
            <person name="Sabat G."/>
            <person name="Salamov A."/>
            <person name="Samejima M."/>
            <person name="Schmutz J."/>
            <person name="Slot J.C."/>
            <person name="St John F."/>
            <person name="Stenlid J."/>
            <person name="Sun H."/>
            <person name="Sun S."/>
            <person name="Syed K."/>
            <person name="Tsang A."/>
            <person name="Wiebenga A."/>
            <person name="Young D."/>
            <person name="Pisabarro A."/>
            <person name="Eastwood D.C."/>
            <person name="Martin F."/>
            <person name="Cullen D."/>
            <person name="Grigoriev I.V."/>
            <person name="Hibbett D.S."/>
        </authorList>
    </citation>
    <scope>NUCLEOTIDE SEQUENCE [LARGE SCALE GENOMIC DNA]</scope>
    <source>
        <strain evidence="7">RWD-64-598 SS2</strain>
    </source>
</reference>
<evidence type="ECO:0000256" key="4">
    <source>
        <dbReference type="SAM" id="MobiDB-lite"/>
    </source>
</evidence>
<dbReference type="InterPro" id="IPR008978">
    <property type="entry name" value="HSP20-like_chaperone"/>
</dbReference>
<evidence type="ECO:0000313" key="7">
    <source>
        <dbReference type="Proteomes" id="UP000053558"/>
    </source>
</evidence>
<evidence type="ECO:0000256" key="3">
    <source>
        <dbReference type="RuleBase" id="RU003616"/>
    </source>
</evidence>
<dbReference type="OrthoDB" id="1431247at2759"/>
<dbReference type="PANTHER" id="PTHR11527">
    <property type="entry name" value="HEAT-SHOCK PROTEIN 20 FAMILY MEMBER"/>
    <property type="match status" value="1"/>
</dbReference>
<comment type="caution">
    <text evidence="6">The sequence shown here is derived from an EMBL/GenBank/DDBJ whole genome shotgun (WGS) entry which is preliminary data.</text>
</comment>
<feature type="region of interest" description="Disordered" evidence="4">
    <location>
        <begin position="94"/>
        <end position="123"/>
    </location>
</feature>
<comment type="similarity">
    <text evidence="2 3">Belongs to the small heat shock protein (HSP20) family.</text>
</comment>
<gene>
    <name evidence="6" type="ORF">CONPUDRAFT_55669</name>
</gene>
<protein>
    <submittedName>
        <fullName evidence="6">HSP20-like chaperone</fullName>
    </submittedName>
</protein>
<dbReference type="Pfam" id="PF00011">
    <property type="entry name" value="HSP20"/>
    <property type="match status" value="1"/>
</dbReference>
<dbReference type="InterPro" id="IPR031107">
    <property type="entry name" value="Small_HSP"/>
</dbReference>
<keyword evidence="7" id="KW-1185">Reference proteome</keyword>
<dbReference type="KEGG" id="cput:CONPUDRAFT_55669"/>
<proteinExistence type="inferred from homology"/>
<keyword evidence="1" id="KW-0346">Stress response</keyword>